<proteinExistence type="predicted"/>
<reference evidence="1 2" key="2">
    <citation type="journal article" date="2022" name="Mol. Ecol. Resour.">
        <title>The genomes of chicory, endive, great burdock and yacon provide insights into Asteraceae paleo-polyploidization history and plant inulin production.</title>
        <authorList>
            <person name="Fan W."/>
            <person name="Wang S."/>
            <person name="Wang H."/>
            <person name="Wang A."/>
            <person name="Jiang F."/>
            <person name="Liu H."/>
            <person name="Zhao H."/>
            <person name="Xu D."/>
            <person name="Zhang Y."/>
        </authorList>
    </citation>
    <scope>NUCLEOTIDE SEQUENCE [LARGE SCALE GENOMIC DNA]</scope>
    <source>
        <strain evidence="2">cv. Punajuju</strain>
        <tissue evidence="1">Leaves</tissue>
    </source>
</reference>
<sequence length="439" mass="48599">MSMAVSPIGTPVEIFPLLPVKPAECQSIHENNIVTYTSNTEPHHIVSFFNFETTRTISLSPSPSNNYRLHHPSISAMASVTSAHGYDRLTQVKQFDESKIGVKGLVDSGVTTIPSFFHQPPENLPGPKPKNRPKLTVPVIDLSGERSAVVEEVRRSASTLGFFQIVNHSIPKTLIDSVLNDIKTFFEQSTDYKMQFYHREIGKGAAYSTNFDLYQSKAASWRDTLQARMAPVEPVWDAVPEMCRAALKDWDKAVVGLAEELMSILCEGLGVKSDRLKELSFLEARVDAAHYYPRCPQPDLTVGLTAHTDPGALTVLVQNEVGGLLQVKSGDDWADVEAVPGAVVINIGDLLQMMSNDEYKSVEHRVLANPVAGARVSLAVFFNPSNRDGVYGPFPELISAEKPAVYREFTYADYIGRFFKKELDGKTLTNFYKIDNTKG</sequence>
<reference evidence="2" key="1">
    <citation type="journal article" date="2022" name="Mol. Ecol. Resour.">
        <title>The genomes of chicory, endive, great burdock and yacon provide insights into Asteraceae palaeo-polyploidization history and plant inulin production.</title>
        <authorList>
            <person name="Fan W."/>
            <person name="Wang S."/>
            <person name="Wang H."/>
            <person name="Wang A."/>
            <person name="Jiang F."/>
            <person name="Liu H."/>
            <person name="Zhao H."/>
            <person name="Xu D."/>
            <person name="Zhang Y."/>
        </authorList>
    </citation>
    <scope>NUCLEOTIDE SEQUENCE [LARGE SCALE GENOMIC DNA]</scope>
    <source>
        <strain evidence="2">cv. Punajuju</strain>
    </source>
</reference>
<comment type="caution">
    <text evidence="1">The sequence shown here is derived from an EMBL/GenBank/DDBJ whole genome shotgun (WGS) entry which is preliminary data.</text>
</comment>
<organism evidence="1 2">
    <name type="scientific">Cichorium intybus</name>
    <name type="common">Chicory</name>
    <dbReference type="NCBI Taxonomy" id="13427"/>
    <lineage>
        <taxon>Eukaryota</taxon>
        <taxon>Viridiplantae</taxon>
        <taxon>Streptophyta</taxon>
        <taxon>Embryophyta</taxon>
        <taxon>Tracheophyta</taxon>
        <taxon>Spermatophyta</taxon>
        <taxon>Magnoliopsida</taxon>
        <taxon>eudicotyledons</taxon>
        <taxon>Gunneridae</taxon>
        <taxon>Pentapetalae</taxon>
        <taxon>asterids</taxon>
        <taxon>campanulids</taxon>
        <taxon>Asterales</taxon>
        <taxon>Asteraceae</taxon>
        <taxon>Cichorioideae</taxon>
        <taxon>Cichorieae</taxon>
        <taxon>Cichoriinae</taxon>
        <taxon>Cichorium</taxon>
    </lineage>
</organism>
<protein>
    <submittedName>
        <fullName evidence="1">Uncharacterized protein</fullName>
    </submittedName>
</protein>
<evidence type="ECO:0000313" key="2">
    <source>
        <dbReference type="Proteomes" id="UP001055811"/>
    </source>
</evidence>
<name>A0ACB9EZ66_CICIN</name>
<keyword evidence="2" id="KW-1185">Reference proteome</keyword>
<evidence type="ECO:0000313" key="1">
    <source>
        <dbReference type="EMBL" id="KAI3763721.1"/>
    </source>
</evidence>
<accession>A0ACB9EZ66</accession>
<dbReference type="EMBL" id="CM042011">
    <property type="protein sequence ID" value="KAI3763721.1"/>
    <property type="molecule type" value="Genomic_DNA"/>
</dbReference>
<dbReference type="Proteomes" id="UP001055811">
    <property type="component" value="Linkage Group LG03"/>
</dbReference>
<gene>
    <name evidence="1" type="ORF">L2E82_13716</name>
</gene>